<organism evidence="3 4">
    <name type="scientific">Corynebacterium uropygiale</name>
    <dbReference type="NCBI Taxonomy" id="1775911"/>
    <lineage>
        <taxon>Bacteria</taxon>
        <taxon>Bacillati</taxon>
        <taxon>Actinomycetota</taxon>
        <taxon>Actinomycetes</taxon>
        <taxon>Mycobacteriales</taxon>
        <taxon>Corynebacteriaceae</taxon>
        <taxon>Corynebacterium</taxon>
    </lineage>
</organism>
<dbReference type="SUPFAM" id="SSF46785">
    <property type="entry name" value="Winged helix' DNA-binding domain"/>
    <property type="match status" value="1"/>
</dbReference>
<comment type="caution">
    <text evidence="3">The sequence shown here is derived from an EMBL/GenBank/DDBJ whole genome shotgun (WGS) entry which is preliminary data.</text>
</comment>
<dbReference type="RefSeq" id="WP_236118560.1">
    <property type="nucleotide sequence ID" value="NZ_JAKGSI010000003.1"/>
</dbReference>
<reference evidence="3" key="1">
    <citation type="submission" date="2022-01" db="EMBL/GenBank/DDBJ databases">
        <title>Corynebacterium sp. nov isolated from isolated from the feces of the greater white-fronted geese (Anser albifrons) at Poyang Lake, PR China.</title>
        <authorList>
            <person name="Liu Q."/>
        </authorList>
    </citation>
    <scope>NUCLEOTIDE SEQUENCE</scope>
    <source>
        <strain evidence="3">JCM 32435</strain>
    </source>
</reference>
<evidence type="ECO:0000259" key="2">
    <source>
        <dbReference type="Pfam" id="PF10400"/>
    </source>
</evidence>
<accession>A0A9X1QPG9</accession>
<protein>
    <submittedName>
        <fullName evidence="3">PadR family transcriptional regulator</fullName>
    </submittedName>
</protein>
<feature type="domain" description="Transcription regulator PadR N-terminal" evidence="1">
    <location>
        <begin position="7"/>
        <end position="82"/>
    </location>
</feature>
<name>A0A9X1QPG9_9CORY</name>
<dbReference type="InterPro" id="IPR018309">
    <property type="entry name" value="Tscrpt_reg_PadR_C"/>
</dbReference>
<dbReference type="EMBL" id="JAKGSI010000003">
    <property type="protein sequence ID" value="MCF4006746.1"/>
    <property type="molecule type" value="Genomic_DNA"/>
</dbReference>
<dbReference type="InterPro" id="IPR036388">
    <property type="entry name" value="WH-like_DNA-bd_sf"/>
</dbReference>
<dbReference type="AlphaFoldDB" id="A0A9X1QPG9"/>
<dbReference type="Gene3D" id="1.10.10.10">
    <property type="entry name" value="Winged helix-like DNA-binding domain superfamily/Winged helix DNA-binding domain"/>
    <property type="match status" value="1"/>
</dbReference>
<keyword evidence="4" id="KW-1185">Reference proteome</keyword>
<feature type="domain" description="Transcription regulator PadR C-terminal" evidence="2">
    <location>
        <begin position="95"/>
        <end position="175"/>
    </location>
</feature>
<evidence type="ECO:0000313" key="3">
    <source>
        <dbReference type="EMBL" id="MCF4006746.1"/>
    </source>
</evidence>
<dbReference type="Pfam" id="PF03551">
    <property type="entry name" value="PadR"/>
    <property type="match status" value="1"/>
</dbReference>
<evidence type="ECO:0000313" key="4">
    <source>
        <dbReference type="Proteomes" id="UP001139336"/>
    </source>
</evidence>
<dbReference type="Pfam" id="PF10400">
    <property type="entry name" value="Vir_act_alpha_C"/>
    <property type="match status" value="1"/>
</dbReference>
<proteinExistence type="predicted"/>
<gene>
    <name evidence="3" type="ORF">L1O03_06075</name>
</gene>
<dbReference type="InterPro" id="IPR005149">
    <property type="entry name" value="Tscrpt_reg_PadR_N"/>
</dbReference>
<dbReference type="InterPro" id="IPR036390">
    <property type="entry name" value="WH_DNA-bd_sf"/>
</dbReference>
<sequence>MPIPHSILAVIARGPATPAGIRERLTEEATPIGDLNMGQVTQTLTRLQRDGFIEDAGQQRAANGRATTLWRITPSGKDELTEWWSRPVGRPHRDRDELVLKVCLALHDADVEVLPILDHQRTHVLRELRTLTTDARAARADTAHDELSPALLTYEKSIYEREAEIRWLDRVEDVLARRRRSSSPSPKESQS</sequence>
<evidence type="ECO:0000259" key="1">
    <source>
        <dbReference type="Pfam" id="PF03551"/>
    </source>
</evidence>
<dbReference type="Proteomes" id="UP001139336">
    <property type="component" value="Unassembled WGS sequence"/>
</dbReference>